<dbReference type="SMART" id="SM00086">
    <property type="entry name" value="PAC"/>
    <property type="match status" value="2"/>
</dbReference>
<dbReference type="PANTHER" id="PTHR43304:SF1">
    <property type="entry name" value="PAC DOMAIN-CONTAINING PROTEIN"/>
    <property type="match status" value="1"/>
</dbReference>
<dbReference type="PROSITE" id="PS50113">
    <property type="entry name" value="PAC"/>
    <property type="match status" value="1"/>
</dbReference>
<dbReference type="Pfam" id="PF08448">
    <property type="entry name" value="PAS_4"/>
    <property type="match status" value="2"/>
</dbReference>
<reference evidence="8 9" key="1">
    <citation type="submission" date="2017-04" db="EMBL/GenBank/DDBJ databases">
        <authorList>
            <person name="Afonso C.L."/>
            <person name="Miller P.J."/>
            <person name="Scott M.A."/>
            <person name="Spackman E."/>
            <person name="Goraichik I."/>
            <person name="Dimitrov K.M."/>
            <person name="Suarez D.L."/>
            <person name="Swayne D.E."/>
        </authorList>
    </citation>
    <scope>NUCLEOTIDE SEQUENCE [LARGE SCALE GENOMIC DNA]</scope>
    <source>
        <strain evidence="8 9">DSM 3385</strain>
    </source>
</reference>
<comment type="catalytic activity">
    <reaction evidence="1">
        <text>ATP + protein L-histidine = ADP + protein N-phospho-L-histidine.</text>
        <dbReference type="EC" id="2.7.13.3"/>
    </reaction>
</comment>
<dbReference type="InterPro" id="IPR000014">
    <property type="entry name" value="PAS"/>
</dbReference>
<dbReference type="STRING" id="1121400.SAMN02746065_101260"/>
<dbReference type="PANTHER" id="PTHR43304">
    <property type="entry name" value="PHYTOCHROME-LIKE PROTEIN CPH1"/>
    <property type="match status" value="1"/>
</dbReference>
<keyword evidence="4" id="KW-0808">Transferase</keyword>
<dbReference type="CDD" id="cd00130">
    <property type="entry name" value="PAS"/>
    <property type="match status" value="3"/>
</dbReference>
<feature type="domain" description="PAS" evidence="6">
    <location>
        <begin position="164"/>
        <end position="242"/>
    </location>
</feature>
<dbReference type="CDD" id="cd00082">
    <property type="entry name" value="HisKA"/>
    <property type="match status" value="1"/>
</dbReference>
<gene>
    <name evidence="8" type="ORF">SAMN02746065_101260</name>
</gene>
<feature type="domain" description="PAS" evidence="6">
    <location>
        <begin position="44"/>
        <end position="99"/>
    </location>
</feature>
<evidence type="ECO:0000313" key="9">
    <source>
        <dbReference type="Proteomes" id="UP000192418"/>
    </source>
</evidence>
<dbReference type="InterPro" id="IPR036097">
    <property type="entry name" value="HisK_dim/P_sf"/>
</dbReference>
<dbReference type="RefSeq" id="WP_170923650.1">
    <property type="nucleotide sequence ID" value="NZ_FWXY01000001.1"/>
</dbReference>
<proteinExistence type="predicted"/>
<dbReference type="NCBIfam" id="TIGR00229">
    <property type="entry name" value="sensory_box"/>
    <property type="match status" value="3"/>
</dbReference>
<dbReference type="SUPFAM" id="SSF47384">
    <property type="entry name" value="Homodimeric domain of signal transducing histidine kinase"/>
    <property type="match status" value="1"/>
</dbReference>
<evidence type="ECO:0000259" key="6">
    <source>
        <dbReference type="PROSITE" id="PS50112"/>
    </source>
</evidence>
<evidence type="ECO:0000256" key="1">
    <source>
        <dbReference type="ARBA" id="ARBA00000085"/>
    </source>
</evidence>
<dbReference type="GO" id="GO:0000155">
    <property type="term" value="F:phosphorelay sensor kinase activity"/>
    <property type="evidence" value="ECO:0007669"/>
    <property type="project" value="InterPro"/>
</dbReference>
<dbReference type="Pfam" id="PF00512">
    <property type="entry name" value="HisKA"/>
    <property type="match status" value="1"/>
</dbReference>
<dbReference type="InterPro" id="IPR035965">
    <property type="entry name" value="PAS-like_dom_sf"/>
</dbReference>
<dbReference type="InterPro" id="IPR052162">
    <property type="entry name" value="Sensor_kinase/Photoreceptor"/>
</dbReference>
<protein>
    <recommendedName>
        <fullName evidence="2">histidine kinase</fullName>
        <ecNumber evidence="2">2.7.13.3</ecNumber>
    </recommendedName>
</protein>
<dbReference type="PROSITE" id="PS50112">
    <property type="entry name" value="PAS"/>
    <property type="match status" value="2"/>
</dbReference>
<name>A0A1W1YPM3_9BACT</name>
<keyword evidence="5" id="KW-0418">Kinase</keyword>
<dbReference type="InterPro" id="IPR013656">
    <property type="entry name" value="PAS_4"/>
</dbReference>
<evidence type="ECO:0000256" key="5">
    <source>
        <dbReference type="ARBA" id="ARBA00022777"/>
    </source>
</evidence>
<dbReference type="InterPro" id="IPR003661">
    <property type="entry name" value="HisK_dim/P_dom"/>
</dbReference>
<keyword evidence="3" id="KW-0597">Phosphoprotein</keyword>
<dbReference type="InterPro" id="IPR001610">
    <property type="entry name" value="PAC"/>
</dbReference>
<dbReference type="Gene3D" id="3.30.450.20">
    <property type="entry name" value="PAS domain"/>
    <property type="match status" value="3"/>
</dbReference>
<dbReference type="EMBL" id="FWXY01000001">
    <property type="protein sequence ID" value="SMC38160.1"/>
    <property type="molecule type" value="Genomic_DNA"/>
</dbReference>
<evidence type="ECO:0000313" key="8">
    <source>
        <dbReference type="EMBL" id="SMC38160.1"/>
    </source>
</evidence>
<feature type="domain" description="PAC" evidence="7">
    <location>
        <begin position="237"/>
        <end position="289"/>
    </location>
</feature>
<dbReference type="SMART" id="SM00091">
    <property type="entry name" value="PAS"/>
    <property type="match status" value="3"/>
</dbReference>
<dbReference type="SUPFAM" id="SSF55785">
    <property type="entry name" value="PYP-like sensor domain (PAS domain)"/>
    <property type="match status" value="3"/>
</dbReference>
<dbReference type="InterPro" id="IPR013767">
    <property type="entry name" value="PAS_fold"/>
</dbReference>
<organism evidence="8 9">
    <name type="scientific">Desulfocicer vacuolatum DSM 3385</name>
    <dbReference type="NCBI Taxonomy" id="1121400"/>
    <lineage>
        <taxon>Bacteria</taxon>
        <taxon>Pseudomonadati</taxon>
        <taxon>Thermodesulfobacteriota</taxon>
        <taxon>Desulfobacteria</taxon>
        <taxon>Desulfobacterales</taxon>
        <taxon>Desulfobacteraceae</taxon>
        <taxon>Desulfocicer</taxon>
    </lineage>
</organism>
<dbReference type="GO" id="GO:0006355">
    <property type="term" value="P:regulation of DNA-templated transcription"/>
    <property type="evidence" value="ECO:0007669"/>
    <property type="project" value="InterPro"/>
</dbReference>
<dbReference type="AlphaFoldDB" id="A0A1W1YPM3"/>
<evidence type="ECO:0000256" key="4">
    <source>
        <dbReference type="ARBA" id="ARBA00022679"/>
    </source>
</evidence>
<dbReference type="InterPro" id="IPR000700">
    <property type="entry name" value="PAS-assoc_C"/>
</dbReference>
<evidence type="ECO:0000259" key="7">
    <source>
        <dbReference type="PROSITE" id="PS50113"/>
    </source>
</evidence>
<evidence type="ECO:0000256" key="2">
    <source>
        <dbReference type="ARBA" id="ARBA00012438"/>
    </source>
</evidence>
<evidence type="ECO:0000256" key="3">
    <source>
        <dbReference type="ARBA" id="ARBA00022553"/>
    </source>
</evidence>
<dbReference type="Proteomes" id="UP000192418">
    <property type="component" value="Unassembled WGS sequence"/>
</dbReference>
<sequence>MTVQSNCKDLLKKIADLEKELTDIKKNIAKSYQGIFSRMGTPHENNLFEMIIDNAPLIIDAFDTRGNCVFWNKKGEELLGWTKKEVIKSDDPLALFYPDPTYRKKILQIILKADGKFRKFRLKAKNGDMRIQEWANFKFGENIHIAFGIDITEKQKTEKDLEQSHYFIKTLLQTIPNPVFHKNAQGRYTGCNTAYEEFMGIPERELMGKTVFETAPEHLAQKYHEHDTALLKKPGKNHFETQVTQMDGTLSDIIIDKASIINSKGEITGIVGIFTDITHRKQMERALKKKEARFRAFTQAIPDILFIFDEDGRYIEIFTSASELLFDELTVLKGNYIKNTLPTEVARQHMQVIEKTIQTQKSQFFEYALDVPKGRCWFESHTAPIMGLEEEKYFIASSVRDITDRKLAEKEINEKERLAAVMETAGAVCHELNQPLQIISGCCELLADVHGLDAKVQRKINIIMKESRRMAKLNHNLMNITSYKTKSYLKSKIIDIKGATEA</sequence>
<dbReference type="EC" id="2.7.13.3" evidence="2"/>
<dbReference type="SMART" id="SM00388">
    <property type="entry name" value="HisKA"/>
    <property type="match status" value="1"/>
</dbReference>
<accession>A0A1W1YPM3</accession>
<dbReference type="Gene3D" id="1.10.287.130">
    <property type="match status" value="1"/>
</dbReference>
<keyword evidence="9" id="KW-1185">Reference proteome</keyword>
<dbReference type="Pfam" id="PF00989">
    <property type="entry name" value="PAS"/>
    <property type="match status" value="1"/>
</dbReference>